<evidence type="ECO:0000313" key="6">
    <source>
        <dbReference type="Proteomes" id="UP000772618"/>
    </source>
</evidence>
<gene>
    <name evidence="5" type="ORF">KK060_18165</name>
</gene>
<organism evidence="5 6">
    <name type="scientific">Chryseosolibacter indicus</name>
    <dbReference type="NCBI Taxonomy" id="2782351"/>
    <lineage>
        <taxon>Bacteria</taxon>
        <taxon>Pseudomonadati</taxon>
        <taxon>Bacteroidota</taxon>
        <taxon>Cytophagia</taxon>
        <taxon>Cytophagales</taxon>
        <taxon>Chryseotaleaceae</taxon>
        <taxon>Chryseosolibacter</taxon>
    </lineage>
</organism>
<dbReference type="InterPro" id="IPR044993">
    <property type="entry name" value="BXL"/>
</dbReference>
<sequence>MNRSILLVTLIVIHIQLAFSQQKAASSERVETRVKELLSKLTLEEKISLLGYNSPAIPRLGIRQYNWWNEALHGVARAGEATVFPQAIGMAATFNDSLVHSVADIISTEARAKYNIALRSGKTLQYQGLTFWSPNINIFRDPRWGRGQETYGEDPFLTSKMGVAYVKGLQGNDSNYLKASACAKHYAVHSGPEEGRHSFDAVIDEKDMRETYLYAFEKLVGANVESVMCAYNRVNGEPCCTSNTLLRKILLGEWKFSGHVVTDCGALDDIFNMHKVMPSGVEVAAAAVKTGVSIDCSTVLQKDVMEALNRKLITEGDVDWALAPALRTQFKLGFFDDANATPFHSLDEDDVRAPGHVKAAREVARQSMVLLKNNDNLLPLAKDKYHRILVAGTNAASAEVLFGNYHGMSSELVTFAEGISREAGPGTVVQYDQGSNFEDTVRFGGLWVAENSDVSIVAIGFTPVLEGEEGDAFLAAHGGDRKDLNIPRAHIAYLKAMRKRHNKPIVAVVTGGSSFDVSSIEPYADAIILTWYPGEQGGNALADILFGKVSPAGRLPVTFYRSFGDLPPYASYNISGRTYRYYDGEVQYPFGFGLSYTTFSYSPGASLRKTYAQRDTVKISVVVNNTGNVDSDEVVQAYIDYPDQSRMPLRELKAFKRVHVPAGSSRTVVLSIPVAELRKWNLKKREWEVIRGPYEVVVGAHSRDEKMRLNFDVK</sequence>
<dbReference type="InterPro" id="IPR026891">
    <property type="entry name" value="Fn3-like"/>
</dbReference>
<dbReference type="SUPFAM" id="SSF51445">
    <property type="entry name" value="(Trans)glycosidases"/>
    <property type="match status" value="1"/>
</dbReference>
<dbReference type="PANTHER" id="PTHR42721">
    <property type="entry name" value="SUGAR HYDROLASE-RELATED"/>
    <property type="match status" value="1"/>
</dbReference>
<dbReference type="InterPro" id="IPR017853">
    <property type="entry name" value="GH"/>
</dbReference>
<dbReference type="Pfam" id="PF01915">
    <property type="entry name" value="Glyco_hydro_3_C"/>
    <property type="match status" value="1"/>
</dbReference>
<dbReference type="GO" id="GO:0016787">
    <property type="term" value="F:hydrolase activity"/>
    <property type="evidence" value="ECO:0007669"/>
    <property type="project" value="UniProtKB-KW"/>
</dbReference>
<comment type="caution">
    <text evidence="5">The sequence shown here is derived from an EMBL/GenBank/DDBJ whole genome shotgun (WGS) entry which is preliminary data.</text>
</comment>
<dbReference type="RefSeq" id="WP_254155177.1">
    <property type="nucleotide sequence ID" value="NZ_JAHESD010000049.1"/>
</dbReference>
<dbReference type="Proteomes" id="UP000772618">
    <property type="component" value="Unassembled WGS sequence"/>
</dbReference>
<dbReference type="InterPro" id="IPR001764">
    <property type="entry name" value="Glyco_hydro_3_N"/>
</dbReference>
<comment type="similarity">
    <text evidence="1">Belongs to the glycosyl hydrolase 3 family.</text>
</comment>
<proteinExistence type="inferred from homology"/>
<dbReference type="Pfam" id="PF00933">
    <property type="entry name" value="Glyco_hydro_3"/>
    <property type="match status" value="1"/>
</dbReference>
<evidence type="ECO:0000313" key="5">
    <source>
        <dbReference type="EMBL" id="MBT1705224.1"/>
    </source>
</evidence>
<evidence type="ECO:0000256" key="3">
    <source>
        <dbReference type="ARBA" id="ARBA00022801"/>
    </source>
</evidence>
<dbReference type="Gene3D" id="2.60.40.10">
    <property type="entry name" value="Immunoglobulins"/>
    <property type="match status" value="1"/>
</dbReference>
<evidence type="ECO:0000256" key="2">
    <source>
        <dbReference type="ARBA" id="ARBA00022729"/>
    </source>
</evidence>
<feature type="domain" description="Fibronectin type III-like" evidence="4">
    <location>
        <begin position="633"/>
        <end position="702"/>
    </location>
</feature>
<keyword evidence="2" id="KW-0732">Signal</keyword>
<dbReference type="Gene3D" id="3.40.50.1700">
    <property type="entry name" value="Glycoside hydrolase family 3 C-terminal domain"/>
    <property type="match status" value="1"/>
</dbReference>
<reference evidence="5 6" key="1">
    <citation type="submission" date="2021-05" db="EMBL/GenBank/DDBJ databases">
        <title>A Polyphasic approach of four new species of the genus Ohtaekwangia: Ohtaekwangia histidinii sp. nov., Ohtaekwangia cretensis sp. nov., Ohtaekwangia indiensis sp. nov., Ohtaekwangia reichenbachii sp. nov. from diverse environment.</title>
        <authorList>
            <person name="Octaviana S."/>
        </authorList>
    </citation>
    <scope>NUCLEOTIDE SEQUENCE [LARGE SCALE GENOMIC DNA]</scope>
    <source>
        <strain evidence="5 6">PWU20</strain>
    </source>
</reference>
<dbReference type="PRINTS" id="PR00133">
    <property type="entry name" value="GLHYDRLASE3"/>
</dbReference>
<dbReference type="PANTHER" id="PTHR42721:SF3">
    <property type="entry name" value="BETA-D-XYLOSIDASE 5-RELATED"/>
    <property type="match status" value="1"/>
</dbReference>
<protein>
    <submittedName>
        <fullName evidence="5">Glycoside hydrolase family 3 C-terminal domain-containing protein</fullName>
    </submittedName>
</protein>
<dbReference type="SUPFAM" id="SSF52279">
    <property type="entry name" value="Beta-D-glucan exohydrolase, C-terminal domain"/>
    <property type="match status" value="1"/>
</dbReference>
<keyword evidence="6" id="KW-1185">Reference proteome</keyword>
<dbReference type="InterPro" id="IPR002772">
    <property type="entry name" value="Glyco_hydro_3_C"/>
</dbReference>
<dbReference type="EMBL" id="JAHESD010000049">
    <property type="protein sequence ID" value="MBT1705224.1"/>
    <property type="molecule type" value="Genomic_DNA"/>
</dbReference>
<dbReference type="Gene3D" id="3.20.20.300">
    <property type="entry name" value="Glycoside hydrolase, family 3, N-terminal domain"/>
    <property type="match status" value="1"/>
</dbReference>
<dbReference type="InterPro" id="IPR013783">
    <property type="entry name" value="Ig-like_fold"/>
</dbReference>
<name>A0ABS5VWG9_9BACT</name>
<evidence type="ECO:0000256" key="1">
    <source>
        <dbReference type="ARBA" id="ARBA00005336"/>
    </source>
</evidence>
<dbReference type="SMART" id="SM01217">
    <property type="entry name" value="Fn3_like"/>
    <property type="match status" value="1"/>
</dbReference>
<dbReference type="InterPro" id="IPR036881">
    <property type="entry name" value="Glyco_hydro_3_C_sf"/>
</dbReference>
<keyword evidence="3 5" id="KW-0378">Hydrolase</keyword>
<accession>A0ABS5VWG9</accession>
<evidence type="ECO:0000259" key="4">
    <source>
        <dbReference type="SMART" id="SM01217"/>
    </source>
</evidence>
<dbReference type="Pfam" id="PF14310">
    <property type="entry name" value="Fn3-like"/>
    <property type="match status" value="1"/>
</dbReference>
<dbReference type="InterPro" id="IPR036962">
    <property type="entry name" value="Glyco_hydro_3_N_sf"/>
</dbReference>